<feature type="transmembrane region" description="Helical" evidence="1">
    <location>
        <begin position="195"/>
        <end position="217"/>
    </location>
</feature>
<dbReference type="Proteomes" id="UP000518300">
    <property type="component" value="Unassembled WGS sequence"/>
</dbReference>
<feature type="transmembrane region" description="Helical" evidence="1">
    <location>
        <begin position="153"/>
        <end position="175"/>
    </location>
</feature>
<sequence>MSRFLRGLLTFLSFTVLAVLTLLLVGLLTGGALSAGVALSAGLVLGGGYGLQAGVLGSYDLGAGKGWLELLVDATWSLPNTLFGFVLGNLIYPWFGDLSRSESEGRGWVVYKATGPGTGFGHDVLQTLGTVNLGGAGNHERVHVLQARILGPLYLPFVALSYVLTFTLQVLWTVTVGGLLKLLGARDTPYFRPPARSAVGGFFGWVYYATPIELWAYSTESH</sequence>
<evidence type="ECO:0000313" key="3">
    <source>
        <dbReference type="Proteomes" id="UP000518300"/>
    </source>
</evidence>
<accession>A0A848LY87</accession>
<evidence type="ECO:0000256" key="1">
    <source>
        <dbReference type="SAM" id="Phobius"/>
    </source>
</evidence>
<reference evidence="2 3" key="1">
    <citation type="submission" date="2020-04" db="EMBL/GenBank/DDBJ databases">
        <title>Draft genome of Pyxidicoccus fallax type strain.</title>
        <authorList>
            <person name="Whitworth D.E."/>
        </authorList>
    </citation>
    <scope>NUCLEOTIDE SEQUENCE [LARGE SCALE GENOMIC DNA]</scope>
    <source>
        <strain evidence="2 3">DSM 14698</strain>
    </source>
</reference>
<gene>
    <name evidence="2" type="ORF">HG543_50530</name>
</gene>
<keyword evidence="3" id="KW-1185">Reference proteome</keyword>
<organism evidence="2 3">
    <name type="scientific">Pyxidicoccus fallax</name>
    <dbReference type="NCBI Taxonomy" id="394095"/>
    <lineage>
        <taxon>Bacteria</taxon>
        <taxon>Pseudomonadati</taxon>
        <taxon>Myxococcota</taxon>
        <taxon>Myxococcia</taxon>
        <taxon>Myxococcales</taxon>
        <taxon>Cystobacterineae</taxon>
        <taxon>Myxococcaceae</taxon>
        <taxon>Pyxidicoccus</taxon>
    </lineage>
</organism>
<feature type="transmembrane region" description="Helical" evidence="1">
    <location>
        <begin position="70"/>
        <end position="92"/>
    </location>
</feature>
<dbReference type="AlphaFoldDB" id="A0A848LY87"/>
<name>A0A848LY87_9BACT</name>
<keyword evidence="1" id="KW-0472">Membrane</keyword>
<evidence type="ECO:0000313" key="2">
    <source>
        <dbReference type="EMBL" id="NMO23045.1"/>
    </source>
</evidence>
<keyword evidence="1" id="KW-1133">Transmembrane helix</keyword>
<dbReference type="EMBL" id="JABBJJ010000519">
    <property type="protein sequence ID" value="NMO23045.1"/>
    <property type="molecule type" value="Genomic_DNA"/>
</dbReference>
<keyword evidence="1" id="KW-0812">Transmembrane</keyword>
<comment type="caution">
    <text evidence="2">The sequence shown here is derived from an EMBL/GenBank/DDBJ whole genome shotgun (WGS) entry which is preliminary data.</text>
</comment>
<dbReference type="RefSeq" id="WP_169352156.1">
    <property type="nucleotide sequence ID" value="NZ_JABBJJ010000519.1"/>
</dbReference>
<protein>
    <submittedName>
        <fullName evidence="2">Uncharacterized protein</fullName>
    </submittedName>
</protein>
<proteinExistence type="predicted"/>